<gene>
    <name evidence="1" type="ORF">LNP07_03245</name>
</gene>
<organism evidence="1 2">
    <name type="scientific">Apilactobacillus xinyiensis</name>
    <dbReference type="NCBI Taxonomy" id="2841032"/>
    <lineage>
        <taxon>Bacteria</taxon>
        <taxon>Bacillati</taxon>
        <taxon>Bacillota</taxon>
        <taxon>Bacilli</taxon>
        <taxon>Lactobacillales</taxon>
        <taxon>Lactobacillaceae</taxon>
        <taxon>Apilactobacillus</taxon>
    </lineage>
</organism>
<name>A0ABT0I1D3_9LACO</name>
<proteinExistence type="predicted"/>
<dbReference type="Proteomes" id="UP001522905">
    <property type="component" value="Unassembled WGS sequence"/>
</dbReference>
<dbReference type="EMBL" id="JAJIAO010000002">
    <property type="protein sequence ID" value="MCK8624524.1"/>
    <property type="molecule type" value="Genomic_DNA"/>
</dbReference>
<evidence type="ECO:0000313" key="1">
    <source>
        <dbReference type="EMBL" id="MCK8624524.1"/>
    </source>
</evidence>
<sequence>MIKKIIKHVHFWHNFMKNGKYKKYEYQYRNFNYQQINKPNHAYLYNYEQKSNESDYQLGYEQASYDIKNGNKIRHYPYKLMRFINLYMLFNKIREVVDYMHGYNNFLYKKQG</sequence>
<accession>A0ABT0I1D3</accession>
<reference evidence="1 2" key="1">
    <citation type="submission" date="2021-11" db="EMBL/GenBank/DDBJ databases">
        <title>Comparative genomics of bee honey and flower isolates.</title>
        <authorList>
            <person name="Bechtner J.D."/>
            <person name="Gallus M.K."/>
            <person name="Ehrmann M."/>
        </authorList>
    </citation>
    <scope>NUCLEOTIDE SEQUENCE [LARGE SCALE GENOMIC DNA]</scope>
    <source>
        <strain evidence="1 2">M161</strain>
    </source>
</reference>
<comment type="caution">
    <text evidence="1">The sequence shown here is derived from an EMBL/GenBank/DDBJ whole genome shotgun (WGS) entry which is preliminary data.</text>
</comment>
<dbReference type="RefSeq" id="WP_248601582.1">
    <property type="nucleotide sequence ID" value="NZ_JAJIAO010000002.1"/>
</dbReference>
<keyword evidence="2" id="KW-1185">Reference proteome</keyword>
<evidence type="ECO:0000313" key="2">
    <source>
        <dbReference type="Proteomes" id="UP001522905"/>
    </source>
</evidence>
<protein>
    <submittedName>
        <fullName evidence="1">Uncharacterized protein</fullName>
    </submittedName>
</protein>